<feature type="compositionally biased region" description="Acidic residues" evidence="1">
    <location>
        <begin position="367"/>
        <end position="378"/>
    </location>
</feature>
<evidence type="ECO:0000256" key="1">
    <source>
        <dbReference type="SAM" id="MobiDB-lite"/>
    </source>
</evidence>
<accession>A0AAW5P6V1</accession>
<dbReference type="AlphaFoldDB" id="A0AAW5P6V1"/>
<feature type="compositionally biased region" description="Low complexity" evidence="1">
    <location>
        <begin position="310"/>
        <end position="322"/>
    </location>
</feature>
<dbReference type="EMBL" id="JANTZM010000007">
    <property type="protein sequence ID" value="MCS4157625.1"/>
    <property type="molecule type" value="Genomic_DNA"/>
</dbReference>
<proteinExistence type="predicted"/>
<feature type="region of interest" description="Disordered" evidence="1">
    <location>
        <begin position="206"/>
        <end position="436"/>
    </location>
</feature>
<dbReference type="RefSeq" id="WP_259258122.1">
    <property type="nucleotide sequence ID" value="NZ_JANTZM010000007.1"/>
</dbReference>
<protein>
    <recommendedName>
        <fullName evidence="4">Metallopeptidase domain-containing protein</fullName>
    </recommendedName>
</protein>
<organism evidence="2 3">
    <name type="scientific">Salinibacter ruber</name>
    <dbReference type="NCBI Taxonomy" id="146919"/>
    <lineage>
        <taxon>Bacteria</taxon>
        <taxon>Pseudomonadati</taxon>
        <taxon>Rhodothermota</taxon>
        <taxon>Rhodothermia</taxon>
        <taxon>Rhodothermales</taxon>
        <taxon>Salinibacteraceae</taxon>
        <taxon>Salinibacter</taxon>
    </lineage>
</organism>
<sequence length="631" mass="69285">MNIESVEDIDLGRIVAELPTSTRQIRAMMMNGTKKLNESHSAAASVRITEDGPRFEFSRPLINEMADDHKDLAFLVFHEMLHILEGHQNLEHIRSQFRDDSLMGDYESMIEARQDEVQALSEEEREEWKLLQYAQELEIKHMEHLLFEDDRWHRMNKKSYGGVDQESYRIFYRHAEGIEDPLYRGLHKSVFSDGRFSPVEARLLLQSRSEDRNPLDPPSGPGESDEDGESTSGENGSEKEDSGEGETEESESEEGESGEGESGEDEPEEGGPDGENEDGSGEDAGESGEGDNSSGDGSEDGEGESGSGESGSSENGDGDSASGEGGSEEGSGEGSGEGSEEESGEGSGDSSPTQSDIQTAMIHSESGVEEGAEEEAQEMIEAIKEAVESESSSGMDGQSVGEWAETPEVSQERNPEVGQKMQDAGSHTSFHSKVAEKIDDEVGRAIRRSPVPNFRDDHDARIQRKLGGFVASYKHRNAADSKRVAFYYDVSGSQTQYIPACNQIVLENKRHIADREVNLFTTKVQPVPVARFHKLVNNGEVQSSVTGRGTNFDAVIRDARDNGHSRICVLTDDMDEIDPDLIGPLARRGSLEWILVIMTEEKSDHRRDVYPGFIDGGYADEVVHVEPAVPS</sequence>
<dbReference type="InterPro" id="IPR052258">
    <property type="entry name" value="Diverse_Func_Domain-Protein"/>
</dbReference>
<evidence type="ECO:0000313" key="3">
    <source>
        <dbReference type="Proteomes" id="UP001155110"/>
    </source>
</evidence>
<dbReference type="PANTHER" id="PTHR37612:SF20">
    <property type="entry name" value="PER-HEXAMER REPEAT PROTEIN 5-RELATED"/>
    <property type="match status" value="1"/>
</dbReference>
<comment type="caution">
    <text evidence="2">The sequence shown here is derived from an EMBL/GenBank/DDBJ whole genome shotgun (WGS) entry which is preliminary data.</text>
</comment>
<feature type="compositionally biased region" description="Acidic residues" evidence="1">
    <location>
        <begin position="243"/>
        <end position="289"/>
    </location>
</feature>
<evidence type="ECO:0008006" key="4">
    <source>
        <dbReference type="Google" id="ProtNLM"/>
    </source>
</evidence>
<gene>
    <name evidence="2" type="ORF">GGP99_001589</name>
</gene>
<evidence type="ECO:0000313" key="2">
    <source>
        <dbReference type="EMBL" id="MCS4157625.1"/>
    </source>
</evidence>
<name>A0AAW5P6V1_9BACT</name>
<dbReference type="Proteomes" id="UP001155110">
    <property type="component" value="Unassembled WGS sequence"/>
</dbReference>
<reference evidence="2" key="1">
    <citation type="submission" date="2022-08" db="EMBL/GenBank/DDBJ databases">
        <title>Genomic Encyclopedia of Type Strains, Phase V (KMG-V): Genome sequencing to study the core and pangenomes of soil and plant-associated prokaryotes.</title>
        <authorList>
            <person name="Whitman W."/>
        </authorList>
    </citation>
    <scope>NUCLEOTIDE SEQUENCE</scope>
    <source>
        <strain evidence="2">SP3002</strain>
    </source>
</reference>
<dbReference type="PANTHER" id="PTHR37612">
    <property type="entry name" value="FIBROIN HEAVY CHAIN FIB-H LIKE PROTEIN"/>
    <property type="match status" value="1"/>
</dbReference>